<dbReference type="OrthoDB" id="9811557at2"/>
<dbReference type="Gene3D" id="3.30.465.10">
    <property type="match status" value="1"/>
</dbReference>
<evidence type="ECO:0000256" key="2">
    <source>
        <dbReference type="ARBA" id="ARBA00008000"/>
    </source>
</evidence>
<dbReference type="SUPFAM" id="SSF55103">
    <property type="entry name" value="FAD-linked oxidases, C-terminal domain"/>
    <property type="match status" value="1"/>
</dbReference>
<sequence>MSQTIDLSPLLAELDPDQVVIDPDRVQGYRWDRAEDPAAGTPAVVVRAGSTADVQVAMRFAAAHRMPVVPRGAGSGLSGGASAVEGCMVISTERMRELAIDPSTRTAVVGPGLMNAEVKAAASEHGLWYPPDPSSYEFCSIGGNIATNAGGLCCVKYGVTTDYVLGLTVVLADGSVVRLGGPRVKDVAGLPLTKLFVGSEGTLGIVTEIVLRLLPKQRRAATLVATFADLDAAIGTVLDITARMRPSMLELMDATTIGAVEDDLRMGLDREAAAMLVIQSDEPAGTAAEEIEQIGALCESRGASEVVSTDDPDEGAMFVTARRAALVSLEKQGRLLLEDVGVPLPRLGDLLAGIADIAAARDVTIAVVAHAGDGNTHPTLVLDPSDPAMAERAQQAYGEIIELTLSLGGTISGEHGIGRLKRPWLADQLGEDVMALNRKIKEALDPFGILNPGAGI</sequence>
<dbReference type="InterPro" id="IPR036318">
    <property type="entry name" value="FAD-bd_PCMH-like_sf"/>
</dbReference>
<proteinExistence type="inferred from homology"/>
<dbReference type="Gene3D" id="3.30.70.2740">
    <property type="match status" value="1"/>
</dbReference>
<reference evidence="7 8" key="1">
    <citation type="submission" date="2019-06" db="EMBL/GenBank/DDBJ databases">
        <title>Sequencing the genomes of 1000 actinobacteria strains.</title>
        <authorList>
            <person name="Klenk H.-P."/>
        </authorList>
    </citation>
    <scope>NUCLEOTIDE SEQUENCE [LARGE SCALE GENOMIC DNA]</scope>
    <source>
        <strain evidence="7 8">DSM 18935</strain>
    </source>
</reference>
<protein>
    <submittedName>
        <fullName evidence="7">Glycolate oxidase</fullName>
    </submittedName>
</protein>
<dbReference type="SUPFAM" id="SSF56176">
    <property type="entry name" value="FAD-binding/transporter-associated domain-like"/>
    <property type="match status" value="1"/>
</dbReference>
<dbReference type="Proteomes" id="UP000315628">
    <property type="component" value="Unassembled WGS sequence"/>
</dbReference>
<dbReference type="InterPro" id="IPR016166">
    <property type="entry name" value="FAD-bd_PCMH"/>
</dbReference>
<dbReference type="InterPro" id="IPR004113">
    <property type="entry name" value="FAD-bd_oxidored_4_C"/>
</dbReference>
<evidence type="ECO:0000313" key="8">
    <source>
        <dbReference type="Proteomes" id="UP000315628"/>
    </source>
</evidence>
<name>A0A560WEK5_9MICO</name>
<gene>
    <name evidence="7" type="ORF">FB557_1635</name>
</gene>
<comment type="cofactor">
    <cofactor evidence="1">
        <name>FAD</name>
        <dbReference type="ChEBI" id="CHEBI:57692"/>
    </cofactor>
</comment>
<dbReference type="PROSITE" id="PS51387">
    <property type="entry name" value="FAD_PCMH"/>
    <property type="match status" value="1"/>
</dbReference>
<dbReference type="GO" id="GO:0071949">
    <property type="term" value="F:FAD binding"/>
    <property type="evidence" value="ECO:0007669"/>
    <property type="project" value="InterPro"/>
</dbReference>
<evidence type="ECO:0000259" key="6">
    <source>
        <dbReference type="PROSITE" id="PS51387"/>
    </source>
</evidence>
<comment type="caution">
    <text evidence="7">The sequence shown here is derived from an EMBL/GenBank/DDBJ whole genome shotgun (WGS) entry which is preliminary data.</text>
</comment>
<dbReference type="InterPro" id="IPR051914">
    <property type="entry name" value="FAD-linked_OxidoTrans_Type4"/>
</dbReference>
<dbReference type="InterPro" id="IPR016164">
    <property type="entry name" value="FAD-linked_Oxase-like_C"/>
</dbReference>
<evidence type="ECO:0000256" key="3">
    <source>
        <dbReference type="ARBA" id="ARBA00022630"/>
    </source>
</evidence>
<evidence type="ECO:0000256" key="5">
    <source>
        <dbReference type="ARBA" id="ARBA00023002"/>
    </source>
</evidence>
<dbReference type="Gene3D" id="1.10.45.10">
    <property type="entry name" value="Vanillyl-alcohol Oxidase, Chain A, domain 4"/>
    <property type="match status" value="1"/>
</dbReference>
<feature type="domain" description="FAD-binding PCMH-type" evidence="6">
    <location>
        <begin position="38"/>
        <end position="216"/>
    </location>
</feature>
<dbReference type="InterPro" id="IPR016169">
    <property type="entry name" value="FAD-bd_PCMH_sub2"/>
</dbReference>
<dbReference type="GO" id="GO:0016491">
    <property type="term" value="F:oxidoreductase activity"/>
    <property type="evidence" value="ECO:0007669"/>
    <property type="project" value="UniProtKB-KW"/>
</dbReference>
<dbReference type="InterPro" id="IPR006094">
    <property type="entry name" value="Oxid_FAD_bind_N"/>
</dbReference>
<accession>A0A560WEK5</accession>
<dbReference type="AlphaFoldDB" id="A0A560WEK5"/>
<dbReference type="PANTHER" id="PTHR42934:SF2">
    <property type="entry name" value="GLYCOLATE OXIDASE SUBUNIT GLCD"/>
    <property type="match status" value="1"/>
</dbReference>
<comment type="similarity">
    <text evidence="2">Belongs to the FAD-binding oxidoreductase/transferase type 4 family.</text>
</comment>
<dbReference type="FunFam" id="3.30.465.10:FF:000036">
    <property type="entry name" value="Putative FAD-linked oxidoreductase"/>
    <property type="match status" value="1"/>
</dbReference>
<evidence type="ECO:0000313" key="7">
    <source>
        <dbReference type="EMBL" id="TWD16092.1"/>
    </source>
</evidence>
<evidence type="ECO:0000256" key="1">
    <source>
        <dbReference type="ARBA" id="ARBA00001974"/>
    </source>
</evidence>
<dbReference type="EMBL" id="VIUW01000002">
    <property type="protein sequence ID" value="TWD16092.1"/>
    <property type="molecule type" value="Genomic_DNA"/>
</dbReference>
<dbReference type="RefSeq" id="WP_144857074.1">
    <property type="nucleotide sequence ID" value="NZ_BAAAYT010000001.1"/>
</dbReference>
<dbReference type="FunFam" id="3.30.70.2740:FF:000001">
    <property type="entry name" value="D-lactate dehydrogenase mitochondrial"/>
    <property type="match status" value="1"/>
</dbReference>
<dbReference type="FunFam" id="1.10.45.10:FF:000001">
    <property type="entry name" value="D-lactate dehydrogenase mitochondrial"/>
    <property type="match status" value="1"/>
</dbReference>
<dbReference type="InterPro" id="IPR016171">
    <property type="entry name" value="Vanillyl_alc_oxidase_C-sub2"/>
</dbReference>
<keyword evidence="8" id="KW-1185">Reference proteome</keyword>
<keyword evidence="4" id="KW-0274">FAD</keyword>
<dbReference type="Pfam" id="PF01565">
    <property type="entry name" value="FAD_binding_4"/>
    <property type="match status" value="1"/>
</dbReference>
<dbReference type="PANTHER" id="PTHR42934">
    <property type="entry name" value="GLYCOLATE OXIDASE SUBUNIT GLCD"/>
    <property type="match status" value="1"/>
</dbReference>
<keyword evidence="5" id="KW-0560">Oxidoreductase</keyword>
<organism evidence="7 8">
    <name type="scientific">Marihabitans asiaticum</name>
    <dbReference type="NCBI Taxonomy" id="415218"/>
    <lineage>
        <taxon>Bacteria</taxon>
        <taxon>Bacillati</taxon>
        <taxon>Actinomycetota</taxon>
        <taxon>Actinomycetes</taxon>
        <taxon>Micrococcales</taxon>
        <taxon>Intrasporangiaceae</taxon>
        <taxon>Marihabitans</taxon>
    </lineage>
</organism>
<evidence type="ECO:0000256" key="4">
    <source>
        <dbReference type="ARBA" id="ARBA00022827"/>
    </source>
</evidence>
<dbReference type="Pfam" id="PF02913">
    <property type="entry name" value="FAD-oxidase_C"/>
    <property type="match status" value="1"/>
</dbReference>
<keyword evidence="3" id="KW-0285">Flavoprotein</keyword>